<dbReference type="InterPro" id="IPR004358">
    <property type="entry name" value="Sig_transdc_His_kin-like_C"/>
</dbReference>
<feature type="transmembrane region" description="Helical" evidence="14">
    <location>
        <begin position="411"/>
        <end position="444"/>
    </location>
</feature>
<dbReference type="SMART" id="SM00388">
    <property type="entry name" value="HisKA"/>
    <property type="match status" value="1"/>
</dbReference>
<evidence type="ECO:0000256" key="5">
    <source>
        <dbReference type="ARBA" id="ARBA00022553"/>
    </source>
</evidence>
<dbReference type="InterPro" id="IPR014729">
    <property type="entry name" value="Rossmann-like_a/b/a_fold"/>
</dbReference>
<gene>
    <name evidence="16" type="ORF">BJ979_002809</name>
</gene>
<dbReference type="Gene3D" id="3.30.565.10">
    <property type="entry name" value="Histidine kinase-like ATPase, C-terminal domain"/>
    <property type="match status" value="1"/>
</dbReference>
<dbReference type="GO" id="GO:0005737">
    <property type="term" value="C:cytoplasm"/>
    <property type="evidence" value="ECO:0007669"/>
    <property type="project" value="UniProtKB-ARBA"/>
</dbReference>
<keyword evidence="12" id="KW-0902">Two-component regulatory system</keyword>
<dbReference type="Proteomes" id="UP000553888">
    <property type="component" value="Unassembled WGS sequence"/>
</dbReference>
<dbReference type="RefSeq" id="WP_179568843.1">
    <property type="nucleotide sequence ID" value="NZ_JACBZY010000001.1"/>
</dbReference>
<keyword evidence="5" id="KW-0597">Phosphoprotein</keyword>
<evidence type="ECO:0000256" key="13">
    <source>
        <dbReference type="ARBA" id="ARBA00023136"/>
    </source>
</evidence>
<dbReference type="CDD" id="cd00075">
    <property type="entry name" value="HATPase"/>
    <property type="match status" value="1"/>
</dbReference>
<keyword evidence="8" id="KW-0547">Nucleotide-binding</keyword>
<dbReference type="EC" id="2.7.13.3" evidence="4"/>
<evidence type="ECO:0000313" key="17">
    <source>
        <dbReference type="Proteomes" id="UP000553888"/>
    </source>
</evidence>
<dbReference type="EMBL" id="JACBZY010000001">
    <property type="protein sequence ID" value="NYH00184.1"/>
    <property type="molecule type" value="Genomic_DNA"/>
</dbReference>
<feature type="transmembrane region" description="Helical" evidence="14">
    <location>
        <begin position="456"/>
        <end position="475"/>
    </location>
</feature>
<dbReference type="InterPro" id="IPR036890">
    <property type="entry name" value="HATPase_C_sf"/>
</dbReference>
<dbReference type="Gene3D" id="1.10.287.130">
    <property type="match status" value="1"/>
</dbReference>
<evidence type="ECO:0000256" key="7">
    <source>
        <dbReference type="ARBA" id="ARBA00022692"/>
    </source>
</evidence>
<proteinExistence type="predicted"/>
<organism evidence="16 17">
    <name type="scientific">Schumannella luteola</name>
    <dbReference type="NCBI Taxonomy" id="472059"/>
    <lineage>
        <taxon>Bacteria</taxon>
        <taxon>Bacillati</taxon>
        <taxon>Actinomycetota</taxon>
        <taxon>Actinomycetes</taxon>
        <taxon>Micrococcales</taxon>
        <taxon>Microbacteriaceae</taxon>
        <taxon>Schumannella</taxon>
    </lineage>
</organism>
<dbReference type="Pfam" id="PF00512">
    <property type="entry name" value="HisKA"/>
    <property type="match status" value="1"/>
</dbReference>
<dbReference type="InterPro" id="IPR027417">
    <property type="entry name" value="P-loop_NTPase"/>
</dbReference>
<dbReference type="GO" id="GO:0005524">
    <property type="term" value="F:ATP binding"/>
    <property type="evidence" value="ECO:0007669"/>
    <property type="project" value="UniProtKB-KW"/>
</dbReference>
<keyword evidence="10" id="KW-0067">ATP-binding</keyword>
<evidence type="ECO:0000256" key="9">
    <source>
        <dbReference type="ARBA" id="ARBA00022777"/>
    </source>
</evidence>
<dbReference type="InterPro" id="IPR038318">
    <property type="entry name" value="KdpD_sf"/>
</dbReference>
<evidence type="ECO:0000256" key="10">
    <source>
        <dbReference type="ARBA" id="ARBA00022840"/>
    </source>
</evidence>
<dbReference type="PROSITE" id="PS50109">
    <property type="entry name" value="HIS_KIN"/>
    <property type="match status" value="1"/>
</dbReference>
<accession>A0A852YCC9</accession>
<dbReference type="CDD" id="cd00082">
    <property type="entry name" value="HisKA"/>
    <property type="match status" value="1"/>
</dbReference>
<dbReference type="InterPro" id="IPR003852">
    <property type="entry name" value="Sig_transdc_His_kinase_KdpD_N"/>
</dbReference>
<dbReference type="InterPro" id="IPR005467">
    <property type="entry name" value="His_kinase_dom"/>
</dbReference>
<dbReference type="SMART" id="SM00387">
    <property type="entry name" value="HATPase_c"/>
    <property type="match status" value="1"/>
</dbReference>
<keyword evidence="9 16" id="KW-0418">Kinase</keyword>
<evidence type="ECO:0000256" key="14">
    <source>
        <dbReference type="SAM" id="Phobius"/>
    </source>
</evidence>
<evidence type="ECO:0000256" key="1">
    <source>
        <dbReference type="ARBA" id="ARBA00000085"/>
    </source>
</evidence>
<evidence type="ECO:0000256" key="2">
    <source>
        <dbReference type="ARBA" id="ARBA00004141"/>
    </source>
</evidence>
<dbReference type="InterPro" id="IPR003661">
    <property type="entry name" value="HisK_dim/P_dom"/>
</dbReference>
<evidence type="ECO:0000256" key="6">
    <source>
        <dbReference type="ARBA" id="ARBA00022679"/>
    </source>
</evidence>
<keyword evidence="11 14" id="KW-1133">Transmembrane helix</keyword>
<dbReference type="Gene3D" id="1.20.120.620">
    <property type="entry name" value="Backbone structure of the membrane domain of e. Coli histidine kinase receptor kdpd"/>
    <property type="match status" value="1"/>
</dbReference>
<keyword evidence="17" id="KW-1185">Reference proteome</keyword>
<feature type="domain" description="Histidine kinase" evidence="15">
    <location>
        <begin position="616"/>
        <end position="851"/>
    </location>
</feature>
<sequence>MGRGRLRVLLGAAPGVGKTFTMLEEGRRLGGEGRDVVVAIVETHGRAATAALAEGLETVPRRRVEHRGVDLDEMDLDAVLARRPGIALVDELAHTNAPGSTNEKRWQDVATLLDAGIDVITTVNIQHIESLGDVVQQITGVPQRETIPDRVLRSADQIEVIDLDPQALRDRLAGGRIYPAERVDAALANYFRLGNLTALRELALLWLADEVDTALKSYREAHGIDSTWEARERVVVTLTGGPEGETLLRRGARIAARSSGGELLAVHVTTQDGLRQGDPEDLARQRALVEKLGGSYHQVVGDDVPRALVDFAKGRNATQLVIGVSRRSRLQAALTGPGIGATVIRESGDIDVHIVNHASAGGRARLPRLGGALSLRRRVAGFALALVGGPLLTWLLVALRSDDSITSDVLAFQLLVVIVALVGGVWPALFAAVLSGVTLDFFFVQPFYTVTIDKPLHLLAILLYVVIAILVSVIVDRAARQTRAALRAASEAELLATVSGSVLRGADAVVALVARTREAFGLSRVRLVDGESVLAEEGTADAGAAAAGAPLTRVAVGARATLELEGADLAADEQRLLAAIAAQLDAALEHRDLAEVASEIAPLAANDKVRSALLSALSHDLRRPLAAATAAIGGLRTAGDALSDDDRRELLATADESLGALAQLVTDLLDVSRLQAGVLAVATQPVDPADVILPALEELAVELGGGRGRWPGPGPRDRAEAAAGPDRVTLDLAPDLPTAAADPVLLQRVVVNLVANALRHSPAGAPVTITTSSFGDRVELRVIDRGPGIPPERRDDVFVPFQRLGDTDNSVGLGLGLALSRGFVEGMRGTLTPEDTPGGGLTMVVALPISTVSEGGSAA</sequence>
<dbReference type="SUPFAM" id="SSF55874">
    <property type="entry name" value="ATPase domain of HSP90 chaperone/DNA topoisomerase II/histidine kinase"/>
    <property type="match status" value="1"/>
</dbReference>
<dbReference type="InterPro" id="IPR003594">
    <property type="entry name" value="HATPase_dom"/>
</dbReference>
<dbReference type="InterPro" id="IPR006016">
    <property type="entry name" value="UspA"/>
</dbReference>
<dbReference type="InterPro" id="IPR025201">
    <property type="entry name" value="KdpD_TM"/>
</dbReference>
<protein>
    <recommendedName>
        <fullName evidence="4">histidine kinase</fullName>
        <ecNumber evidence="4">2.7.13.3</ecNumber>
    </recommendedName>
</protein>
<comment type="caution">
    <text evidence="16">The sequence shown here is derived from an EMBL/GenBank/DDBJ whole genome shotgun (WGS) entry which is preliminary data.</text>
</comment>
<dbReference type="Gene3D" id="3.40.50.300">
    <property type="entry name" value="P-loop containing nucleotide triphosphate hydrolases"/>
    <property type="match status" value="1"/>
</dbReference>
<dbReference type="PANTHER" id="PTHR45569:SF1">
    <property type="entry name" value="SENSOR PROTEIN KDPD"/>
    <property type="match status" value="1"/>
</dbReference>
<dbReference type="Pfam" id="PF02518">
    <property type="entry name" value="HATPase_c"/>
    <property type="match status" value="1"/>
</dbReference>
<dbReference type="SUPFAM" id="SSF52402">
    <property type="entry name" value="Adenine nucleotide alpha hydrolases-like"/>
    <property type="match status" value="1"/>
</dbReference>
<dbReference type="InterPro" id="IPR052023">
    <property type="entry name" value="Histidine_kinase_KdpD"/>
</dbReference>
<evidence type="ECO:0000256" key="8">
    <source>
        <dbReference type="ARBA" id="ARBA00022741"/>
    </source>
</evidence>
<dbReference type="Gene3D" id="3.40.50.620">
    <property type="entry name" value="HUPs"/>
    <property type="match status" value="1"/>
</dbReference>
<dbReference type="Pfam" id="PF13493">
    <property type="entry name" value="DUF4118"/>
    <property type="match status" value="1"/>
</dbReference>
<feature type="transmembrane region" description="Helical" evidence="14">
    <location>
        <begin position="379"/>
        <end position="399"/>
    </location>
</feature>
<comment type="catalytic activity">
    <reaction evidence="1">
        <text>ATP + protein L-histidine = ADP + protein N-phospho-L-histidine.</text>
        <dbReference type="EC" id="2.7.13.3"/>
    </reaction>
</comment>
<dbReference type="GO" id="GO:0000155">
    <property type="term" value="F:phosphorelay sensor kinase activity"/>
    <property type="evidence" value="ECO:0007669"/>
    <property type="project" value="InterPro"/>
</dbReference>
<dbReference type="PANTHER" id="PTHR45569">
    <property type="entry name" value="SENSOR PROTEIN KDPD"/>
    <property type="match status" value="1"/>
</dbReference>
<dbReference type="SUPFAM" id="SSF47384">
    <property type="entry name" value="Homodimeric domain of signal transducing histidine kinase"/>
    <property type="match status" value="1"/>
</dbReference>
<evidence type="ECO:0000256" key="3">
    <source>
        <dbReference type="ARBA" id="ARBA00004236"/>
    </source>
</evidence>
<dbReference type="AlphaFoldDB" id="A0A852YCC9"/>
<dbReference type="Pfam" id="PF02702">
    <property type="entry name" value="KdpD"/>
    <property type="match status" value="1"/>
</dbReference>
<dbReference type="GO" id="GO:0005886">
    <property type="term" value="C:plasma membrane"/>
    <property type="evidence" value="ECO:0007669"/>
    <property type="project" value="UniProtKB-SubCell"/>
</dbReference>
<dbReference type="InterPro" id="IPR036097">
    <property type="entry name" value="HisK_dim/P_sf"/>
</dbReference>
<dbReference type="FunFam" id="3.40.50.620:FF:000112">
    <property type="entry name" value="Sensor histidine kinase KdpD"/>
    <property type="match status" value="1"/>
</dbReference>
<keyword evidence="13 14" id="KW-0472">Membrane</keyword>
<comment type="subcellular location">
    <subcellularLocation>
        <location evidence="3">Cell membrane</location>
    </subcellularLocation>
    <subcellularLocation>
        <location evidence="2">Membrane</location>
        <topology evidence="2">Multi-pass membrane protein</topology>
    </subcellularLocation>
</comment>
<evidence type="ECO:0000259" key="15">
    <source>
        <dbReference type="PROSITE" id="PS50109"/>
    </source>
</evidence>
<name>A0A852YCC9_9MICO</name>
<keyword evidence="6 16" id="KW-0808">Transferase</keyword>
<dbReference type="Pfam" id="PF00582">
    <property type="entry name" value="Usp"/>
    <property type="match status" value="1"/>
</dbReference>
<evidence type="ECO:0000256" key="11">
    <source>
        <dbReference type="ARBA" id="ARBA00022989"/>
    </source>
</evidence>
<evidence type="ECO:0000313" key="16">
    <source>
        <dbReference type="EMBL" id="NYH00184.1"/>
    </source>
</evidence>
<keyword evidence="7 14" id="KW-0812">Transmembrane</keyword>
<reference evidence="16 17" key="1">
    <citation type="submission" date="2020-07" db="EMBL/GenBank/DDBJ databases">
        <title>Sequencing the genomes of 1000 actinobacteria strains.</title>
        <authorList>
            <person name="Klenk H.-P."/>
        </authorList>
    </citation>
    <scope>NUCLEOTIDE SEQUENCE [LARGE SCALE GENOMIC DNA]</scope>
    <source>
        <strain evidence="16 17">DSM 23141</strain>
    </source>
</reference>
<dbReference type="FunFam" id="3.40.50.300:FF:000483">
    <property type="entry name" value="Sensor histidine kinase KdpD"/>
    <property type="match status" value="1"/>
</dbReference>
<evidence type="ECO:0000256" key="4">
    <source>
        <dbReference type="ARBA" id="ARBA00012438"/>
    </source>
</evidence>
<evidence type="ECO:0000256" key="12">
    <source>
        <dbReference type="ARBA" id="ARBA00023012"/>
    </source>
</evidence>
<dbReference type="PRINTS" id="PR00344">
    <property type="entry name" value="BCTRLSENSOR"/>
</dbReference>